<comment type="caution">
    <text evidence="2">The sequence shown here is derived from an EMBL/GenBank/DDBJ whole genome shotgun (WGS) entry which is preliminary data.</text>
</comment>
<dbReference type="PROSITE" id="PS00062">
    <property type="entry name" value="ALDOKETO_REDUCTASE_2"/>
    <property type="match status" value="1"/>
</dbReference>
<organism evidence="2 3">
    <name type="scientific">Georgenia daeguensis</name>
    <dbReference type="NCBI Taxonomy" id="908355"/>
    <lineage>
        <taxon>Bacteria</taxon>
        <taxon>Bacillati</taxon>
        <taxon>Actinomycetota</taxon>
        <taxon>Actinomycetes</taxon>
        <taxon>Micrococcales</taxon>
        <taxon>Bogoriellaceae</taxon>
        <taxon>Georgenia</taxon>
    </lineage>
</organism>
<dbReference type="PANTHER" id="PTHR43364">
    <property type="entry name" value="NADH-SPECIFIC METHYLGLYOXAL REDUCTASE-RELATED"/>
    <property type="match status" value="1"/>
</dbReference>
<dbReference type="InterPro" id="IPR036812">
    <property type="entry name" value="NAD(P)_OxRdtase_dom_sf"/>
</dbReference>
<evidence type="ECO:0000313" key="3">
    <source>
        <dbReference type="Proteomes" id="UP001499841"/>
    </source>
</evidence>
<dbReference type="RefSeq" id="WP_345037945.1">
    <property type="nucleotide sequence ID" value="NZ_BAABBA010000003.1"/>
</dbReference>
<dbReference type="EMBL" id="BAABBA010000003">
    <property type="protein sequence ID" value="GAA4286435.1"/>
    <property type="molecule type" value="Genomic_DNA"/>
</dbReference>
<evidence type="ECO:0000259" key="1">
    <source>
        <dbReference type="Pfam" id="PF00248"/>
    </source>
</evidence>
<proteinExistence type="predicted"/>
<dbReference type="Proteomes" id="UP001499841">
    <property type="component" value="Unassembled WGS sequence"/>
</dbReference>
<dbReference type="InterPro" id="IPR023210">
    <property type="entry name" value="NADP_OxRdtase_dom"/>
</dbReference>
<sequence length="325" mass="33971">MQQRRVGRTGLTVSSIGLGTMTWGRDTDEHDAAEQLEVFLEAGGNLLDTAATYGDGASEALIGRLLGESVDRQDVVLVSKAGVRSRRTPDGGGVVDASRGSLLDTLDDSLDRLGTDHLDLWLVQTPDPATPLEETLGTLEHAVVTGRTRYVGLSNYPAWTTAQAATLLAPPSGPGLAAVEVEYSLLQRGVERELLPAADALGAGVLAWSPLGRGVLTGKYRATVPASSRAASPHLRGFVEPYLNDRAHGVVEAVTTAAAGLGRTALEVALAWVRDAPGVSCAVAGARTVGQLRGVLGAADLELPDPIRSVLDEVTAPEIGYPERF</sequence>
<keyword evidence="3" id="KW-1185">Reference proteome</keyword>
<name>A0ABP8ER87_9MICO</name>
<dbReference type="Pfam" id="PF00248">
    <property type="entry name" value="Aldo_ket_red"/>
    <property type="match status" value="1"/>
</dbReference>
<dbReference type="SUPFAM" id="SSF51430">
    <property type="entry name" value="NAD(P)-linked oxidoreductase"/>
    <property type="match status" value="1"/>
</dbReference>
<dbReference type="PANTHER" id="PTHR43364:SF18">
    <property type="entry name" value="OXIDOREDUCTASE"/>
    <property type="match status" value="1"/>
</dbReference>
<protein>
    <submittedName>
        <fullName evidence="2">Aldo/keto reductase</fullName>
    </submittedName>
</protein>
<evidence type="ECO:0000313" key="2">
    <source>
        <dbReference type="EMBL" id="GAA4286435.1"/>
    </source>
</evidence>
<reference evidence="3" key="1">
    <citation type="journal article" date="2019" name="Int. J. Syst. Evol. Microbiol.">
        <title>The Global Catalogue of Microorganisms (GCM) 10K type strain sequencing project: providing services to taxonomists for standard genome sequencing and annotation.</title>
        <authorList>
            <consortium name="The Broad Institute Genomics Platform"/>
            <consortium name="The Broad Institute Genome Sequencing Center for Infectious Disease"/>
            <person name="Wu L."/>
            <person name="Ma J."/>
        </authorList>
    </citation>
    <scope>NUCLEOTIDE SEQUENCE [LARGE SCALE GENOMIC DNA]</scope>
    <source>
        <strain evidence="3">JCM 17459</strain>
    </source>
</reference>
<accession>A0ABP8ER87</accession>
<dbReference type="Gene3D" id="3.20.20.100">
    <property type="entry name" value="NADP-dependent oxidoreductase domain"/>
    <property type="match status" value="1"/>
</dbReference>
<feature type="domain" description="NADP-dependent oxidoreductase" evidence="1">
    <location>
        <begin position="16"/>
        <end position="305"/>
    </location>
</feature>
<dbReference type="InterPro" id="IPR050523">
    <property type="entry name" value="AKR_Detox_Biosynth"/>
</dbReference>
<gene>
    <name evidence="2" type="ORF">GCM10022262_07940</name>
</gene>
<dbReference type="InterPro" id="IPR018170">
    <property type="entry name" value="Aldo/ket_reductase_CS"/>
</dbReference>